<reference evidence="2" key="1">
    <citation type="submission" date="2016-11" db="UniProtKB">
        <authorList>
            <consortium name="WormBaseParasite"/>
        </authorList>
    </citation>
    <scope>IDENTIFICATION</scope>
</reference>
<name>A0A1I7YH18_9BILA</name>
<keyword evidence="1" id="KW-1185">Reference proteome</keyword>
<accession>A0A1I7YH18</accession>
<evidence type="ECO:0000313" key="2">
    <source>
        <dbReference type="WBParaSite" id="L893_g16338.t1"/>
    </source>
</evidence>
<sequence>MRFLGLGTSCPTRNYIFHVFFNWLQSRQCDIDGTPSNIFKDSSRSFDNCFNVSTTSLLAFFFLIARAFRTRAQVRDFHAPCFPA</sequence>
<dbReference type="Proteomes" id="UP000095287">
    <property type="component" value="Unplaced"/>
</dbReference>
<organism evidence="1 2">
    <name type="scientific">Steinernema glaseri</name>
    <dbReference type="NCBI Taxonomy" id="37863"/>
    <lineage>
        <taxon>Eukaryota</taxon>
        <taxon>Metazoa</taxon>
        <taxon>Ecdysozoa</taxon>
        <taxon>Nematoda</taxon>
        <taxon>Chromadorea</taxon>
        <taxon>Rhabditida</taxon>
        <taxon>Tylenchina</taxon>
        <taxon>Panagrolaimomorpha</taxon>
        <taxon>Strongyloidoidea</taxon>
        <taxon>Steinernematidae</taxon>
        <taxon>Steinernema</taxon>
    </lineage>
</organism>
<evidence type="ECO:0000313" key="1">
    <source>
        <dbReference type="Proteomes" id="UP000095287"/>
    </source>
</evidence>
<dbReference type="WBParaSite" id="L893_g16338.t1">
    <property type="protein sequence ID" value="L893_g16338.t1"/>
    <property type="gene ID" value="L893_g16338"/>
</dbReference>
<proteinExistence type="predicted"/>
<dbReference type="AlphaFoldDB" id="A0A1I7YH18"/>
<protein>
    <submittedName>
        <fullName evidence="2">Secreted protein</fullName>
    </submittedName>
</protein>